<dbReference type="GeneID" id="108040466"/>
<reference evidence="3" key="1">
    <citation type="submission" date="2025-08" db="UniProtKB">
        <authorList>
            <consortium name="RefSeq"/>
        </authorList>
    </citation>
    <scope>IDENTIFICATION</scope>
</reference>
<keyword evidence="1" id="KW-0175">Coiled coil</keyword>
<name>A0A6P4E667_DRORH</name>
<dbReference type="InterPro" id="IPR025252">
    <property type="entry name" value="DUF4200"/>
</dbReference>
<dbReference type="Pfam" id="PF13863">
    <property type="entry name" value="DUF4200"/>
    <property type="match status" value="1"/>
</dbReference>
<dbReference type="GO" id="GO:0005856">
    <property type="term" value="C:cytoskeleton"/>
    <property type="evidence" value="ECO:0007669"/>
    <property type="project" value="UniProtKB-ARBA"/>
</dbReference>
<evidence type="ECO:0000259" key="2">
    <source>
        <dbReference type="Pfam" id="PF13863"/>
    </source>
</evidence>
<dbReference type="RefSeq" id="XP_016973437.2">
    <property type="nucleotide sequence ID" value="XM_017117948.2"/>
</dbReference>
<dbReference type="OrthoDB" id="10264298at2759"/>
<dbReference type="PANTHER" id="PTHR21683">
    <property type="entry name" value="COILED-COIL DOMAIN-CONTAINING PROTEIN 42 LIKE-2-LIKE-RELATED"/>
    <property type="match status" value="1"/>
</dbReference>
<gene>
    <name evidence="3" type="primary">LOC108040466</name>
</gene>
<dbReference type="OMA" id="SIEMLYI"/>
<protein>
    <submittedName>
        <fullName evidence="3">Uncharacterized protein LOC108040466</fullName>
    </submittedName>
</protein>
<sequence>MPRRKPTIKTDVIGDLDLNPEVAIDDYRVSRQQDQFFVKPPNWDSAGDTIEMLYIANLREHSAMKQVQMQLLKDAKRQTALNVQRIRKMYKIQERLRKRFVEVNGFIKDCADKKRSADKSIREESVLHEEVTREIDEFKTSIAELGTFRNALKATVAQFQPYERVLEEVVKVSDIFISTKDCIDRCDALMLAQVEITKLEAQKLNEIEEMRQRMVQITSEAALTVLGLKNDLARLDRSYVNSRATCLKWEKILSTCKDTTSYYNLDKERMFDGIQILYRMLCKRRDIVPSYHSYEIDHILSFAMREIRLLSSVLQELEATKGDKVGAGSLC</sequence>
<dbReference type="PANTHER" id="PTHR21683:SF2">
    <property type="entry name" value="COILED-COIL DOMAIN-CONTAINING PROTEIN 42 LIKE-2-LIKE"/>
    <property type="match status" value="1"/>
</dbReference>
<evidence type="ECO:0000256" key="1">
    <source>
        <dbReference type="ARBA" id="ARBA00023054"/>
    </source>
</evidence>
<feature type="domain" description="DUF4200" evidence="2">
    <location>
        <begin position="54"/>
        <end position="171"/>
    </location>
</feature>
<organism evidence="3">
    <name type="scientific">Drosophila rhopaloa</name>
    <name type="common">Fruit fly</name>
    <dbReference type="NCBI Taxonomy" id="1041015"/>
    <lineage>
        <taxon>Eukaryota</taxon>
        <taxon>Metazoa</taxon>
        <taxon>Ecdysozoa</taxon>
        <taxon>Arthropoda</taxon>
        <taxon>Hexapoda</taxon>
        <taxon>Insecta</taxon>
        <taxon>Pterygota</taxon>
        <taxon>Neoptera</taxon>
        <taxon>Endopterygota</taxon>
        <taxon>Diptera</taxon>
        <taxon>Brachycera</taxon>
        <taxon>Muscomorpha</taxon>
        <taxon>Ephydroidea</taxon>
        <taxon>Drosophilidae</taxon>
        <taxon>Drosophila</taxon>
        <taxon>Sophophora</taxon>
    </lineage>
</organism>
<dbReference type="InterPro" id="IPR051147">
    <property type="entry name" value="CFAP_domain-containing"/>
</dbReference>
<dbReference type="AlphaFoldDB" id="A0A6P4E667"/>
<proteinExistence type="predicted"/>
<evidence type="ECO:0000313" key="3">
    <source>
        <dbReference type="RefSeq" id="XP_016973437.1"/>
    </source>
</evidence>
<accession>A0A6P4E667</accession>
<dbReference type="RefSeq" id="XP_016973437.1">
    <property type="nucleotide sequence ID" value="XM_017117948.1"/>
</dbReference>